<dbReference type="EMBL" id="JAURTK010000001">
    <property type="protein sequence ID" value="MDP9644811.1"/>
    <property type="molecule type" value="Genomic_DNA"/>
</dbReference>
<organism evidence="1 2">
    <name type="scientific">Paraburkholderia caledonica</name>
    <dbReference type="NCBI Taxonomy" id="134536"/>
    <lineage>
        <taxon>Bacteria</taxon>
        <taxon>Pseudomonadati</taxon>
        <taxon>Pseudomonadota</taxon>
        <taxon>Betaproteobacteria</taxon>
        <taxon>Burkholderiales</taxon>
        <taxon>Burkholderiaceae</taxon>
        <taxon>Paraburkholderia</taxon>
    </lineage>
</organism>
<sequence length="54" mass="5702">MSLTGFSINGREAAQKIGSRHGCLLLAEGRCQVIAGLLSGGRYKLSRFAFKGCA</sequence>
<protein>
    <submittedName>
        <fullName evidence="1">Uncharacterized protein</fullName>
    </submittedName>
</protein>
<gene>
    <name evidence="1" type="ORF">J2793_000233</name>
</gene>
<evidence type="ECO:0000313" key="1">
    <source>
        <dbReference type="EMBL" id="MDP9644811.1"/>
    </source>
</evidence>
<dbReference type="Proteomes" id="UP001229486">
    <property type="component" value="Unassembled WGS sequence"/>
</dbReference>
<reference evidence="1" key="1">
    <citation type="submission" date="2023-07" db="EMBL/GenBank/DDBJ databases">
        <title>Sorghum-associated microbial communities from plants grown in Nebraska, USA.</title>
        <authorList>
            <person name="Schachtman D."/>
        </authorList>
    </citation>
    <scope>NUCLEOTIDE SEQUENCE</scope>
    <source>
        <strain evidence="1">DS1061</strain>
    </source>
</reference>
<dbReference type="RefSeq" id="WP_392392459.1">
    <property type="nucleotide sequence ID" value="NZ_JAURTK010000001.1"/>
</dbReference>
<proteinExistence type="predicted"/>
<evidence type="ECO:0000313" key="2">
    <source>
        <dbReference type="Proteomes" id="UP001229486"/>
    </source>
</evidence>
<accession>A0AB73I4A0</accession>
<name>A0AB73I4A0_9BURK</name>
<comment type="caution">
    <text evidence="1">The sequence shown here is derived from an EMBL/GenBank/DDBJ whole genome shotgun (WGS) entry which is preliminary data.</text>
</comment>
<dbReference type="AlphaFoldDB" id="A0AB73I4A0"/>